<dbReference type="AlphaFoldDB" id="A0A6A6QGN9"/>
<gene>
    <name evidence="1" type="ORF">BU16DRAFT_543431</name>
</gene>
<organism evidence="1 2">
    <name type="scientific">Lophium mytilinum</name>
    <dbReference type="NCBI Taxonomy" id="390894"/>
    <lineage>
        <taxon>Eukaryota</taxon>
        <taxon>Fungi</taxon>
        <taxon>Dikarya</taxon>
        <taxon>Ascomycota</taxon>
        <taxon>Pezizomycotina</taxon>
        <taxon>Dothideomycetes</taxon>
        <taxon>Pleosporomycetidae</taxon>
        <taxon>Mytilinidiales</taxon>
        <taxon>Mytilinidiaceae</taxon>
        <taxon>Lophium</taxon>
    </lineage>
</organism>
<proteinExistence type="predicted"/>
<name>A0A6A6QGN9_9PEZI</name>
<dbReference type="EMBL" id="MU004196">
    <property type="protein sequence ID" value="KAF2491186.1"/>
    <property type="molecule type" value="Genomic_DNA"/>
</dbReference>
<reference evidence="1" key="1">
    <citation type="journal article" date="2020" name="Stud. Mycol.">
        <title>101 Dothideomycetes genomes: a test case for predicting lifestyles and emergence of pathogens.</title>
        <authorList>
            <person name="Haridas S."/>
            <person name="Albert R."/>
            <person name="Binder M."/>
            <person name="Bloem J."/>
            <person name="Labutti K."/>
            <person name="Salamov A."/>
            <person name="Andreopoulos B."/>
            <person name="Baker S."/>
            <person name="Barry K."/>
            <person name="Bills G."/>
            <person name="Bluhm B."/>
            <person name="Cannon C."/>
            <person name="Castanera R."/>
            <person name="Culley D."/>
            <person name="Daum C."/>
            <person name="Ezra D."/>
            <person name="Gonzalez J."/>
            <person name="Henrissat B."/>
            <person name="Kuo A."/>
            <person name="Liang C."/>
            <person name="Lipzen A."/>
            <person name="Lutzoni F."/>
            <person name="Magnuson J."/>
            <person name="Mondo S."/>
            <person name="Nolan M."/>
            <person name="Ohm R."/>
            <person name="Pangilinan J."/>
            <person name="Park H.-J."/>
            <person name="Ramirez L."/>
            <person name="Alfaro M."/>
            <person name="Sun H."/>
            <person name="Tritt A."/>
            <person name="Yoshinaga Y."/>
            <person name="Zwiers L.-H."/>
            <person name="Turgeon B."/>
            <person name="Goodwin S."/>
            <person name="Spatafora J."/>
            <person name="Crous P."/>
            <person name="Grigoriev I."/>
        </authorList>
    </citation>
    <scope>NUCLEOTIDE SEQUENCE</scope>
    <source>
        <strain evidence="1">CBS 269.34</strain>
    </source>
</reference>
<dbReference type="OrthoDB" id="10464538at2759"/>
<evidence type="ECO:0000313" key="2">
    <source>
        <dbReference type="Proteomes" id="UP000799750"/>
    </source>
</evidence>
<sequence length="168" mass="18557">MASSANPSAPLTRGDPLSVEAVLLAASNRNLLTQQQAAVYLATPLAKGLQTVKVKILIDDLTCARDYLRLFESMNSKYIWELVIQIEYPADRDIMTLDLLPFREPKGPMTQLLATIGPNLRRLTITLVGFKIGIVQTTFADYERIGEGAWELDTKTLKHPLLPSTSSA</sequence>
<accession>A0A6A6QGN9</accession>
<evidence type="ECO:0000313" key="1">
    <source>
        <dbReference type="EMBL" id="KAF2491186.1"/>
    </source>
</evidence>
<protein>
    <submittedName>
        <fullName evidence="1">Uncharacterized protein</fullName>
    </submittedName>
</protein>
<keyword evidence="2" id="KW-1185">Reference proteome</keyword>
<dbReference type="Proteomes" id="UP000799750">
    <property type="component" value="Unassembled WGS sequence"/>
</dbReference>